<name>A2ES88_TRIV3</name>
<keyword evidence="5" id="KW-0732">Signal</keyword>
<evidence type="ECO:0000256" key="7">
    <source>
        <dbReference type="ARBA" id="ARBA00023237"/>
    </source>
</evidence>
<dbReference type="GO" id="GO:0005576">
    <property type="term" value="C:extracellular region"/>
    <property type="evidence" value="ECO:0007669"/>
    <property type="project" value="UniProtKB-SubCell"/>
</dbReference>
<evidence type="ECO:0000256" key="4">
    <source>
        <dbReference type="ARBA" id="ARBA00022525"/>
    </source>
</evidence>
<protein>
    <submittedName>
        <fullName evidence="8">Polymorphic repeat outer membrane protein, putative</fullName>
    </submittedName>
</protein>
<dbReference type="VEuPathDB" id="TrichDB:TVAGG3_0716510"/>
<dbReference type="InParanoid" id="A2ES88"/>
<dbReference type="Pfam" id="PF02415">
    <property type="entry name" value="Chlam_PMP"/>
    <property type="match status" value="2"/>
</dbReference>
<dbReference type="InterPro" id="IPR003368">
    <property type="entry name" value="POMP_repeat"/>
</dbReference>
<comment type="subcellular location">
    <subcellularLocation>
        <location evidence="1">Cell envelope</location>
    </subcellularLocation>
    <subcellularLocation>
        <location evidence="2">Cell outer membrane</location>
    </subcellularLocation>
    <subcellularLocation>
        <location evidence="3">Secreted</location>
    </subcellularLocation>
</comment>
<accession>A2ES88</accession>
<keyword evidence="6" id="KW-0472">Membrane</keyword>
<reference evidence="8" key="1">
    <citation type="submission" date="2006-10" db="EMBL/GenBank/DDBJ databases">
        <authorList>
            <person name="Amadeo P."/>
            <person name="Zhao Q."/>
            <person name="Wortman J."/>
            <person name="Fraser-Liggett C."/>
            <person name="Carlton J."/>
        </authorList>
    </citation>
    <scope>NUCLEOTIDE SEQUENCE</scope>
    <source>
        <strain evidence="8">G3</strain>
    </source>
</reference>
<dbReference type="PANTHER" id="PTHR46155:SF1">
    <property type="entry name" value="BIFUNCTIONAL INHIBITOR_LIPID-TRANSFER PROTEIN_SEED STORAGE 2S ALBUMIN SUPERFAMILY PROTEIN"/>
    <property type="match status" value="1"/>
</dbReference>
<keyword evidence="9" id="KW-1185">Reference proteome</keyword>
<evidence type="ECO:0000256" key="2">
    <source>
        <dbReference type="ARBA" id="ARBA00004442"/>
    </source>
</evidence>
<gene>
    <name evidence="8" type="ORF">TVAG_194170</name>
</gene>
<dbReference type="KEGG" id="tva:4762312"/>
<sequence length="296" mass="32443">MNIIYLLGILAPSFNNNSQLFNNTDFDSGNNADHPIDAKEFSETSISPFYSCSLRIIDSSFLSLASFQRDDIPEAGGAIFAASSTVDIKSSDDAKECKFSDNSSPVGGALALSCCDTIIKRAKFTNNTAYFAGGAIYVDNMEKLNDPNFQIYIFDSNFENNTAGDDGGAIACLLLKDCYIDNCGFMANDAKLRGGAIFSEMTKISIFDSKFDTNTVGKIVNSKQDTAKYYDATNNKKYLEDYSYHFRGRGGAAIYFQGSKSNETTASLYTQNTCFRDNQAYRGTNLAEKCKDPAII</sequence>
<keyword evidence="7" id="KW-0998">Cell outer membrane</keyword>
<dbReference type="AlphaFoldDB" id="A2ES88"/>
<dbReference type="SUPFAM" id="SSF51126">
    <property type="entry name" value="Pectin lyase-like"/>
    <property type="match status" value="1"/>
</dbReference>
<evidence type="ECO:0000256" key="1">
    <source>
        <dbReference type="ARBA" id="ARBA00004196"/>
    </source>
</evidence>
<dbReference type="OrthoDB" id="5987961at2759"/>
<dbReference type="InterPro" id="IPR011050">
    <property type="entry name" value="Pectin_lyase_fold/virulence"/>
</dbReference>
<dbReference type="RefSeq" id="XP_001316675.1">
    <property type="nucleotide sequence ID" value="XM_001316640.1"/>
</dbReference>
<evidence type="ECO:0000256" key="6">
    <source>
        <dbReference type="ARBA" id="ARBA00023136"/>
    </source>
</evidence>
<organism evidence="8 9">
    <name type="scientific">Trichomonas vaginalis (strain ATCC PRA-98 / G3)</name>
    <dbReference type="NCBI Taxonomy" id="412133"/>
    <lineage>
        <taxon>Eukaryota</taxon>
        <taxon>Metamonada</taxon>
        <taxon>Parabasalia</taxon>
        <taxon>Trichomonadida</taxon>
        <taxon>Trichomonadidae</taxon>
        <taxon>Trichomonas</taxon>
    </lineage>
</organism>
<proteinExistence type="predicted"/>
<dbReference type="PANTHER" id="PTHR46155">
    <property type="entry name" value="BIFUNCTIONAL INHIBITOR/LIPID-TRANSFER PROTEIN/SEED STORAGE 2S ALBUMIN SUPERFAMILY PROTEIN"/>
    <property type="match status" value="1"/>
</dbReference>
<keyword evidence="4" id="KW-0964">Secreted</keyword>
<dbReference type="SMR" id="A2ES88"/>
<evidence type="ECO:0000256" key="5">
    <source>
        <dbReference type="ARBA" id="ARBA00022729"/>
    </source>
</evidence>
<evidence type="ECO:0000313" key="9">
    <source>
        <dbReference type="Proteomes" id="UP000001542"/>
    </source>
</evidence>
<dbReference type="NCBIfam" id="TIGR01376">
    <property type="entry name" value="POMP_repeat"/>
    <property type="match status" value="2"/>
</dbReference>
<evidence type="ECO:0000313" key="8">
    <source>
        <dbReference type="EMBL" id="EAY04452.1"/>
    </source>
</evidence>
<reference evidence="8" key="2">
    <citation type="journal article" date="2007" name="Science">
        <title>Draft genome sequence of the sexually transmitted pathogen Trichomonas vaginalis.</title>
        <authorList>
            <person name="Carlton J.M."/>
            <person name="Hirt R.P."/>
            <person name="Silva J.C."/>
            <person name="Delcher A.L."/>
            <person name="Schatz M."/>
            <person name="Zhao Q."/>
            <person name="Wortman J.R."/>
            <person name="Bidwell S.L."/>
            <person name="Alsmark U.C.M."/>
            <person name="Besteiro S."/>
            <person name="Sicheritz-Ponten T."/>
            <person name="Noel C.J."/>
            <person name="Dacks J.B."/>
            <person name="Foster P.G."/>
            <person name="Simillion C."/>
            <person name="Van de Peer Y."/>
            <person name="Miranda-Saavedra D."/>
            <person name="Barton G.J."/>
            <person name="Westrop G.D."/>
            <person name="Mueller S."/>
            <person name="Dessi D."/>
            <person name="Fiori P.L."/>
            <person name="Ren Q."/>
            <person name="Paulsen I."/>
            <person name="Zhang H."/>
            <person name="Bastida-Corcuera F.D."/>
            <person name="Simoes-Barbosa A."/>
            <person name="Brown M.T."/>
            <person name="Hayes R.D."/>
            <person name="Mukherjee M."/>
            <person name="Okumura C.Y."/>
            <person name="Schneider R."/>
            <person name="Smith A.J."/>
            <person name="Vanacova S."/>
            <person name="Villalvazo M."/>
            <person name="Haas B.J."/>
            <person name="Pertea M."/>
            <person name="Feldblyum T.V."/>
            <person name="Utterback T.R."/>
            <person name="Shu C.L."/>
            <person name="Osoegawa K."/>
            <person name="de Jong P.J."/>
            <person name="Hrdy I."/>
            <person name="Horvathova L."/>
            <person name="Zubacova Z."/>
            <person name="Dolezal P."/>
            <person name="Malik S.B."/>
            <person name="Logsdon J.M. Jr."/>
            <person name="Henze K."/>
            <person name="Gupta A."/>
            <person name="Wang C.C."/>
            <person name="Dunne R.L."/>
            <person name="Upcroft J.A."/>
            <person name="Upcroft P."/>
            <person name="White O."/>
            <person name="Salzberg S.L."/>
            <person name="Tang P."/>
            <person name="Chiu C.-H."/>
            <person name="Lee Y.-S."/>
            <person name="Embley T.M."/>
            <person name="Coombs G.H."/>
            <person name="Mottram J.C."/>
            <person name="Tachezy J."/>
            <person name="Fraser-Liggett C.M."/>
            <person name="Johnson P.J."/>
        </authorList>
    </citation>
    <scope>NUCLEOTIDE SEQUENCE [LARGE SCALE GENOMIC DNA]</scope>
    <source>
        <strain evidence="8">G3</strain>
    </source>
</reference>
<dbReference type="VEuPathDB" id="TrichDB:TVAG_194170"/>
<evidence type="ECO:0000256" key="3">
    <source>
        <dbReference type="ARBA" id="ARBA00004613"/>
    </source>
</evidence>
<dbReference type="EMBL" id="DS113474">
    <property type="protein sequence ID" value="EAY04452.1"/>
    <property type="molecule type" value="Genomic_DNA"/>
</dbReference>
<dbReference type="Proteomes" id="UP000001542">
    <property type="component" value="Unassembled WGS sequence"/>
</dbReference>